<organism evidence="2 3">
    <name type="scientific">Lutzomyia longipalpis</name>
    <name type="common">Sand fly</name>
    <dbReference type="NCBI Taxonomy" id="7200"/>
    <lineage>
        <taxon>Eukaryota</taxon>
        <taxon>Metazoa</taxon>
        <taxon>Ecdysozoa</taxon>
        <taxon>Arthropoda</taxon>
        <taxon>Hexapoda</taxon>
        <taxon>Insecta</taxon>
        <taxon>Pterygota</taxon>
        <taxon>Neoptera</taxon>
        <taxon>Endopterygota</taxon>
        <taxon>Diptera</taxon>
        <taxon>Nematocera</taxon>
        <taxon>Psychodoidea</taxon>
        <taxon>Psychodidae</taxon>
        <taxon>Lutzomyia</taxon>
        <taxon>Lutzomyia</taxon>
    </lineage>
</organism>
<dbReference type="SUPFAM" id="SSF55781">
    <property type="entry name" value="GAF domain-like"/>
    <property type="match status" value="1"/>
</dbReference>
<accession>A0A1B0CED6</accession>
<protein>
    <recommendedName>
        <fullName evidence="1">GAF domain-containing protein</fullName>
    </recommendedName>
</protein>
<reference evidence="2" key="1">
    <citation type="submission" date="2020-05" db="UniProtKB">
        <authorList>
            <consortium name="EnsemblMetazoa"/>
        </authorList>
    </citation>
    <scope>IDENTIFICATION</scope>
    <source>
        <strain evidence="2">Jacobina</strain>
    </source>
</reference>
<dbReference type="AlphaFoldDB" id="A0A1B0CED6"/>
<dbReference type="InterPro" id="IPR029016">
    <property type="entry name" value="GAF-like_dom_sf"/>
</dbReference>
<dbReference type="EnsemblMetazoa" id="LLOJ002706-RA">
    <property type="protein sequence ID" value="LLOJ002706-PA"/>
    <property type="gene ID" value="LLOJ002706"/>
</dbReference>
<proteinExistence type="predicted"/>
<dbReference type="EMBL" id="AJWK01008747">
    <property type="status" value="NOT_ANNOTATED_CDS"/>
    <property type="molecule type" value="Genomic_DNA"/>
</dbReference>
<keyword evidence="3" id="KW-1185">Reference proteome</keyword>
<dbReference type="Pfam" id="PF01590">
    <property type="entry name" value="GAF"/>
    <property type="match status" value="1"/>
</dbReference>
<dbReference type="Proteomes" id="UP000092461">
    <property type="component" value="Unassembled WGS sequence"/>
</dbReference>
<feature type="domain" description="GAF" evidence="1">
    <location>
        <begin position="54"/>
        <end position="140"/>
    </location>
</feature>
<evidence type="ECO:0000259" key="1">
    <source>
        <dbReference type="Pfam" id="PF01590"/>
    </source>
</evidence>
<dbReference type="VEuPathDB" id="VectorBase:LLOJ002706"/>
<dbReference type="VEuPathDB" id="VectorBase:LLONM1_005203"/>
<dbReference type="Gene3D" id="3.30.450.40">
    <property type="match status" value="1"/>
</dbReference>
<evidence type="ECO:0000313" key="2">
    <source>
        <dbReference type="EnsemblMetazoa" id="LLOJ002706-PA"/>
    </source>
</evidence>
<sequence length="143" mass="15335">MTGRAGGSTALVAGASGGGGGWGGPQRLSRNELKLLDEKELIFELVKDICNELDVRSLCHKILQNVSILLNADRGSLFLVQGRTNACQNGPKKCLVSKLFDVCPRSTLEEMEQQEEVRVAWGTGIAGHVAESGEPVNIPDAYQ</sequence>
<name>A0A1B0CED6_LUTLO</name>
<dbReference type="InterPro" id="IPR003018">
    <property type="entry name" value="GAF"/>
</dbReference>
<evidence type="ECO:0000313" key="3">
    <source>
        <dbReference type="Proteomes" id="UP000092461"/>
    </source>
</evidence>